<dbReference type="Proteomes" id="UP000766486">
    <property type="component" value="Unassembled WGS sequence"/>
</dbReference>
<dbReference type="Gene3D" id="3.40.50.150">
    <property type="entry name" value="Vaccinia Virus protein VP39"/>
    <property type="match status" value="1"/>
</dbReference>
<sequence length="332" mass="36782">MLPRRGLLSRTDMDNQKIQETLRKQYDALSALDDEGVDKMVRQTEEFMGGIARLLLEQAGLGPATTASFDLVDHACGTGPIAARLQETIQPDVLRQSRIFCADVNQAFIDILTKRARKLDWINVETKVLDAQDSGMAAGLFDYMTLNFALHIIPEPEAVLRGNLPLISSRQSDELIGNSEACRILRPGGTLAFSVVHADTGIAGGWVPDLRSTLETLPFRTPLPSPVQMAVHGKPEWVDPEGIKKALSAHGFVDILVTTISTPQHVKSPEEFATKFSMMFKWIMDTYWTEEQIAEYQAGFRDRVIKHLTEKHGNSGWDLQGTAILATAKTPQ</sequence>
<name>A0ABY6V315_BIOOC</name>
<feature type="domain" description="Methyltransferase" evidence="1">
    <location>
        <begin position="71"/>
        <end position="196"/>
    </location>
</feature>
<accession>A0ABY6V315</accession>
<gene>
    <name evidence="2" type="ORF">CLO192961_LOCUS449225</name>
</gene>
<dbReference type="InterPro" id="IPR025714">
    <property type="entry name" value="Methyltranfer_dom"/>
</dbReference>
<reference evidence="2 3" key="1">
    <citation type="submission" date="2019-06" db="EMBL/GenBank/DDBJ databases">
        <authorList>
            <person name="Broberg M."/>
        </authorList>
    </citation>
    <scope>NUCLEOTIDE SEQUENCE [LARGE SCALE GENOMIC DNA]</scope>
</reference>
<evidence type="ECO:0000313" key="3">
    <source>
        <dbReference type="Proteomes" id="UP000766486"/>
    </source>
</evidence>
<organism evidence="2 3">
    <name type="scientific">Bionectria ochroleuca</name>
    <name type="common">Gliocladium roseum</name>
    <dbReference type="NCBI Taxonomy" id="29856"/>
    <lineage>
        <taxon>Eukaryota</taxon>
        <taxon>Fungi</taxon>
        <taxon>Dikarya</taxon>
        <taxon>Ascomycota</taxon>
        <taxon>Pezizomycotina</taxon>
        <taxon>Sordariomycetes</taxon>
        <taxon>Hypocreomycetidae</taxon>
        <taxon>Hypocreales</taxon>
        <taxon>Bionectriaceae</taxon>
        <taxon>Clonostachys</taxon>
    </lineage>
</organism>
<dbReference type="CDD" id="cd02440">
    <property type="entry name" value="AdoMet_MTases"/>
    <property type="match status" value="1"/>
</dbReference>
<dbReference type="SUPFAM" id="SSF53335">
    <property type="entry name" value="S-adenosyl-L-methionine-dependent methyltransferases"/>
    <property type="match status" value="1"/>
</dbReference>
<dbReference type="InterPro" id="IPR029063">
    <property type="entry name" value="SAM-dependent_MTases_sf"/>
</dbReference>
<evidence type="ECO:0000313" key="2">
    <source>
        <dbReference type="EMBL" id="VUC36642.1"/>
    </source>
</evidence>
<evidence type="ECO:0000259" key="1">
    <source>
        <dbReference type="Pfam" id="PF13847"/>
    </source>
</evidence>
<dbReference type="Pfam" id="PF13847">
    <property type="entry name" value="Methyltransf_31"/>
    <property type="match status" value="1"/>
</dbReference>
<proteinExistence type="predicted"/>
<keyword evidence="3" id="KW-1185">Reference proteome</keyword>
<comment type="caution">
    <text evidence="2">The sequence shown here is derived from an EMBL/GenBank/DDBJ whole genome shotgun (WGS) entry which is preliminary data.</text>
</comment>
<dbReference type="EMBL" id="CABFNS010000931">
    <property type="protein sequence ID" value="VUC36642.1"/>
    <property type="molecule type" value="Genomic_DNA"/>
</dbReference>
<protein>
    <recommendedName>
        <fullName evidence="1">Methyltransferase domain-containing protein</fullName>
    </recommendedName>
</protein>